<keyword evidence="3" id="KW-1185">Reference proteome</keyword>
<dbReference type="Gene3D" id="1.10.3730.10">
    <property type="entry name" value="ProC C-terminal domain-like"/>
    <property type="match status" value="1"/>
</dbReference>
<organism evidence="2 3">
    <name type="scientific">Thiospirochaeta perfilievii</name>
    <dbReference type="NCBI Taxonomy" id="252967"/>
    <lineage>
        <taxon>Bacteria</taxon>
        <taxon>Pseudomonadati</taxon>
        <taxon>Spirochaetota</taxon>
        <taxon>Spirochaetia</taxon>
        <taxon>Spirochaetales</taxon>
        <taxon>Spirochaetaceae</taxon>
        <taxon>Thiospirochaeta</taxon>
    </lineage>
</organism>
<dbReference type="InterPro" id="IPR029036">
    <property type="entry name" value="P5CR_dimer"/>
</dbReference>
<proteinExistence type="predicted"/>
<dbReference type="SUPFAM" id="SSF48179">
    <property type="entry name" value="6-phosphogluconate dehydrogenase C-terminal domain-like"/>
    <property type="match status" value="1"/>
</dbReference>
<evidence type="ECO:0000313" key="2">
    <source>
        <dbReference type="EMBL" id="QEN05389.1"/>
    </source>
</evidence>
<feature type="domain" description="Pyrroline-5-carboxylate reductase dimerisation" evidence="1">
    <location>
        <begin position="90"/>
        <end position="189"/>
    </location>
</feature>
<dbReference type="OrthoDB" id="9793586at2"/>
<accession>A0A5C1QEH5</accession>
<name>A0A5C1QEH5_9SPIO</name>
<dbReference type="AlphaFoldDB" id="A0A5C1QEH5"/>
<dbReference type="InterPro" id="IPR008927">
    <property type="entry name" value="6-PGluconate_DH-like_C_sf"/>
</dbReference>
<sequence>MELLIEKSDIIISSVTAEAQKSILEVIKGDKHFISVSNALLIKEMSKVYPGRVSRVMPTVALGGYTLITKGAEDIKDIFSKISTPIVVEEKDFDLFTLITSSGPGLFTTILEVLVDRFSENTNYDKNIIKDMINSTFSSTLKTLIEQNIEYKTLINRVATKGGLTEVGVNVIRQNMPKVVSNVIESSLKYNNKKTKENIF</sequence>
<dbReference type="Gene3D" id="3.40.50.720">
    <property type="entry name" value="NAD(P)-binding Rossmann-like Domain"/>
    <property type="match status" value="1"/>
</dbReference>
<dbReference type="EMBL" id="CP035807">
    <property type="protein sequence ID" value="QEN05389.1"/>
    <property type="molecule type" value="Genomic_DNA"/>
</dbReference>
<protein>
    <recommendedName>
        <fullName evidence="1">Pyrroline-5-carboxylate reductase dimerisation domain-containing protein</fullName>
    </recommendedName>
</protein>
<dbReference type="RefSeq" id="WP_149568627.1">
    <property type="nucleotide sequence ID" value="NZ_CP035807.1"/>
</dbReference>
<reference evidence="2 3" key="2">
    <citation type="submission" date="2019-09" db="EMBL/GenBank/DDBJ databases">
        <title>Complete Genome Sequence and Methylome Analysis of free living Spirochaetas.</title>
        <authorList>
            <person name="Leshcheva N."/>
            <person name="Mikheeva N."/>
        </authorList>
    </citation>
    <scope>NUCLEOTIDE SEQUENCE [LARGE SCALE GENOMIC DNA]</scope>
    <source>
        <strain evidence="2 3">P</strain>
    </source>
</reference>
<dbReference type="KEGG" id="sper:EW093_11930"/>
<evidence type="ECO:0000313" key="3">
    <source>
        <dbReference type="Proteomes" id="UP000323824"/>
    </source>
</evidence>
<reference evidence="2 3" key="1">
    <citation type="submission" date="2019-02" db="EMBL/GenBank/DDBJ databases">
        <authorList>
            <person name="Fomenkov A."/>
            <person name="Dubinina G."/>
            <person name="Grabovich M."/>
            <person name="Vincze T."/>
            <person name="Roberts R.J."/>
        </authorList>
    </citation>
    <scope>NUCLEOTIDE SEQUENCE [LARGE SCALE GENOMIC DNA]</scope>
    <source>
        <strain evidence="2 3">P</strain>
    </source>
</reference>
<dbReference type="Proteomes" id="UP000323824">
    <property type="component" value="Chromosome"/>
</dbReference>
<evidence type="ECO:0000259" key="1">
    <source>
        <dbReference type="Pfam" id="PF14748"/>
    </source>
</evidence>
<dbReference type="Pfam" id="PF14748">
    <property type="entry name" value="P5CR_dimer"/>
    <property type="match status" value="1"/>
</dbReference>
<gene>
    <name evidence="2" type="ORF">EW093_11930</name>
</gene>